<organism evidence="1 2">
    <name type="scientific">Romanomermis culicivorax</name>
    <name type="common">Nematode worm</name>
    <dbReference type="NCBI Taxonomy" id="13658"/>
    <lineage>
        <taxon>Eukaryota</taxon>
        <taxon>Metazoa</taxon>
        <taxon>Ecdysozoa</taxon>
        <taxon>Nematoda</taxon>
        <taxon>Enoplea</taxon>
        <taxon>Dorylaimia</taxon>
        <taxon>Mermithida</taxon>
        <taxon>Mermithoidea</taxon>
        <taxon>Mermithidae</taxon>
        <taxon>Romanomermis</taxon>
    </lineage>
</organism>
<sequence length="64" mass="6826">MNLSYNSKICKSSSILGMYNSNPIICTIYLLSDSPNRCVTGGKRASVAGSRLTSIFISDKSSSS</sequence>
<evidence type="ECO:0000313" key="1">
    <source>
        <dbReference type="Proteomes" id="UP000887565"/>
    </source>
</evidence>
<keyword evidence="1" id="KW-1185">Reference proteome</keyword>
<accession>A0A915K0K5</accession>
<proteinExistence type="predicted"/>
<evidence type="ECO:0000313" key="2">
    <source>
        <dbReference type="WBParaSite" id="nRc.2.0.1.t32207-RA"/>
    </source>
</evidence>
<reference evidence="2" key="1">
    <citation type="submission" date="2022-11" db="UniProtKB">
        <authorList>
            <consortium name="WormBaseParasite"/>
        </authorList>
    </citation>
    <scope>IDENTIFICATION</scope>
</reference>
<dbReference type="WBParaSite" id="nRc.2.0.1.t32207-RA">
    <property type="protein sequence ID" value="nRc.2.0.1.t32207-RA"/>
    <property type="gene ID" value="nRc.2.0.1.g32207"/>
</dbReference>
<name>A0A915K0K5_ROMCU</name>
<protein>
    <submittedName>
        <fullName evidence="2">Uncharacterized protein</fullName>
    </submittedName>
</protein>
<dbReference type="Proteomes" id="UP000887565">
    <property type="component" value="Unplaced"/>
</dbReference>
<dbReference type="AlphaFoldDB" id="A0A915K0K5"/>